<evidence type="ECO:0000313" key="3">
    <source>
        <dbReference type="Proteomes" id="UP000013827"/>
    </source>
</evidence>
<dbReference type="RefSeq" id="XP_005792610.1">
    <property type="nucleotide sequence ID" value="XM_005792553.1"/>
</dbReference>
<dbReference type="Gene3D" id="1.25.40.90">
    <property type="match status" value="1"/>
</dbReference>
<evidence type="ECO:0000313" key="2">
    <source>
        <dbReference type="EnsemblProtists" id="EOD40181"/>
    </source>
</evidence>
<dbReference type="HOGENOM" id="CLU_292936_0_0_1"/>
<dbReference type="PROSITE" id="PS50942">
    <property type="entry name" value="ENTH"/>
    <property type="match status" value="1"/>
</dbReference>
<sequence length="1039" mass="110325">MAGRLAAGLRNLQTAAMDEISTAVFKATTDDLFEPKEKHVVAVARWSCEPELQEQVASALAKRVSTCGARPVTTAKTLFLLHRVATTGEPEAVLGPSVAELRSLVERRSLPAAELAYAPYIVGLCEWDDCNLFRRPDAPACWRGMPLPAVLEGLRPLQALAEQALELALDASEVTTPAVAALRLAVAEDAFAMFLCETAGAAVLQDGLLAAPLALVNLRPGGLLEALRASNRHAEDALMLQEALGSWRGDLPHLDSVLKEGLPWSGSRARVKIVVSSRDLLARTPAPAHTPLVLTPSGLGRSASGAHSDEFGRAGILPPAPVATAPVHAPLAVEVSEQDLRVAAYEALLLAAAGDGGGPLVSEELIHTVRGRLGLPLRTHRCLALLLRTDEPTTFRRVATEPAGCPAHRARLLLAARPSEAASQSPTAEAAEGAAARRGEVRAFGMRQLLLLLNAPPAAPRTTSDPETRLTPHFSLAGAARARHERSEEDPLRVSLAELGLGDEQPGQRGGDARAPGEAVEWPHQLGFRLYCSLLGATYGSSSLAEEGYACEAADADAVLSSLSCSWRALLVGEESERLCQLVVAFERLEMADGAGAQLLAGPARTAEWVARRRLEVLAAVVSYLGGKLRDYRGHYGASLDEMELAVAVWSQCIASVVRHVKRAAAQLALEGWRVGVLAAAVRDELEAEGRFARCFDACVDDGAADEEGSALRYAARLFEREIDEDLQPALSTFVTIEAHALEAIRALSPLAAAFRSVCGEPALPQLQQLCANLSAGWCTQLEALLAESIGRASWEPISGGRPAVLRSSSVVDLFTQLDQLCDVFISFASLQPLQPADLRAFTDVVERKLCLRLNNCAWAREQLGKLASKLVASLPDLTALARTRVGGGGVDTLMAGGASQCDAACDAIAKYVARKVVYYELGSAFLTQLYLPSPLDPASRLAPLLTRLNPTLAAIVRGVALAAWSKQALLAVLGTFSLALTAVLEAPNRRYAPAHRTVLLQDVQRLADFFMDGGLLDEQVVAGSVSPLRALVEASCAA</sequence>
<feature type="domain" description="ENTH" evidence="1">
    <location>
        <begin position="12"/>
        <end position="155"/>
    </location>
</feature>
<dbReference type="InterPro" id="IPR057984">
    <property type="entry name" value="PATROL1_C"/>
</dbReference>
<dbReference type="PANTHER" id="PTHR31280:SF2">
    <property type="entry name" value="PROTEIN UNC-13 HOMOLOG"/>
    <property type="match status" value="1"/>
</dbReference>
<keyword evidence="3" id="KW-1185">Reference proteome</keyword>
<dbReference type="KEGG" id="ehx:EMIHUDRAFT_454329"/>
<dbReference type="AlphaFoldDB" id="A0A0D3KWP6"/>
<dbReference type="GeneID" id="17285452"/>
<evidence type="ECO:0000259" key="1">
    <source>
        <dbReference type="PROSITE" id="PS50942"/>
    </source>
</evidence>
<accession>A0A0D3KWP6</accession>
<dbReference type="EnsemblProtists" id="EOD40181">
    <property type="protein sequence ID" value="EOD40181"/>
    <property type="gene ID" value="EMIHUDRAFT_454329"/>
</dbReference>
<organism evidence="2 3">
    <name type="scientific">Emiliania huxleyi (strain CCMP1516)</name>
    <dbReference type="NCBI Taxonomy" id="280463"/>
    <lineage>
        <taxon>Eukaryota</taxon>
        <taxon>Haptista</taxon>
        <taxon>Haptophyta</taxon>
        <taxon>Prymnesiophyceae</taxon>
        <taxon>Isochrysidales</taxon>
        <taxon>Noelaerhabdaceae</taxon>
        <taxon>Emiliania</taxon>
    </lineage>
</organism>
<dbReference type="GO" id="GO:0005543">
    <property type="term" value="F:phospholipid binding"/>
    <property type="evidence" value="ECO:0007669"/>
    <property type="project" value="InterPro"/>
</dbReference>
<dbReference type="Pfam" id="PF07651">
    <property type="entry name" value="ANTH"/>
    <property type="match status" value="1"/>
</dbReference>
<proteinExistence type="predicted"/>
<dbReference type="Proteomes" id="UP000013827">
    <property type="component" value="Unassembled WGS sequence"/>
</dbReference>
<dbReference type="SUPFAM" id="SSF48464">
    <property type="entry name" value="ENTH/VHS domain"/>
    <property type="match status" value="1"/>
</dbReference>
<dbReference type="Pfam" id="PF25761">
    <property type="entry name" value="TPR_PATROL1"/>
    <property type="match status" value="1"/>
</dbReference>
<dbReference type="PANTHER" id="PTHR31280">
    <property type="entry name" value="PROTEIN UNC-13 HOMOLOG"/>
    <property type="match status" value="1"/>
</dbReference>
<dbReference type="InterPro" id="IPR013809">
    <property type="entry name" value="ENTH"/>
</dbReference>
<dbReference type="InterPro" id="IPR008528">
    <property type="entry name" value="unc-13_homologue"/>
</dbReference>
<dbReference type="InterPro" id="IPR011417">
    <property type="entry name" value="ANTH_dom"/>
</dbReference>
<name>A0A0D3KWP6_EMIH1</name>
<dbReference type="PaxDb" id="2903-EOD40181"/>
<dbReference type="InterPro" id="IPR008942">
    <property type="entry name" value="ENTH_VHS"/>
</dbReference>
<protein>
    <recommendedName>
        <fullName evidence="1">ENTH domain-containing protein</fullName>
    </recommendedName>
</protein>
<reference evidence="3" key="1">
    <citation type="journal article" date="2013" name="Nature">
        <title>Pan genome of the phytoplankton Emiliania underpins its global distribution.</title>
        <authorList>
            <person name="Read B.A."/>
            <person name="Kegel J."/>
            <person name="Klute M.J."/>
            <person name="Kuo A."/>
            <person name="Lefebvre S.C."/>
            <person name="Maumus F."/>
            <person name="Mayer C."/>
            <person name="Miller J."/>
            <person name="Monier A."/>
            <person name="Salamov A."/>
            <person name="Young J."/>
            <person name="Aguilar M."/>
            <person name="Claverie J.M."/>
            <person name="Frickenhaus S."/>
            <person name="Gonzalez K."/>
            <person name="Herman E.K."/>
            <person name="Lin Y.C."/>
            <person name="Napier J."/>
            <person name="Ogata H."/>
            <person name="Sarno A.F."/>
            <person name="Shmutz J."/>
            <person name="Schroeder D."/>
            <person name="de Vargas C."/>
            <person name="Verret F."/>
            <person name="von Dassow P."/>
            <person name="Valentin K."/>
            <person name="Van de Peer Y."/>
            <person name="Wheeler G."/>
            <person name="Dacks J.B."/>
            <person name="Delwiche C.F."/>
            <person name="Dyhrman S.T."/>
            <person name="Glockner G."/>
            <person name="John U."/>
            <person name="Richards T."/>
            <person name="Worden A.Z."/>
            <person name="Zhang X."/>
            <person name="Grigoriev I.V."/>
            <person name="Allen A.E."/>
            <person name="Bidle K."/>
            <person name="Borodovsky M."/>
            <person name="Bowler C."/>
            <person name="Brownlee C."/>
            <person name="Cock J.M."/>
            <person name="Elias M."/>
            <person name="Gladyshev V.N."/>
            <person name="Groth M."/>
            <person name="Guda C."/>
            <person name="Hadaegh A."/>
            <person name="Iglesias-Rodriguez M.D."/>
            <person name="Jenkins J."/>
            <person name="Jones B.M."/>
            <person name="Lawson T."/>
            <person name="Leese F."/>
            <person name="Lindquist E."/>
            <person name="Lobanov A."/>
            <person name="Lomsadze A."/>
            <person name="Malik S.B."/>
            <person name="Marsh M.E."/>
            <person name="Mackinder L."/>
            <person name="Mock T."/>
            <person name="Mueller-Roeber B."/>
            <person name="Pagarete A."/>
            <person name="Parker M."/>
            <person name="Probert I."/>
            <person name="Quesneville H."/>
            <person name="Raines C."/>
            <person name="Rensing S.A."/>
            <person name="Riano-Pachon D.M."/>
            <person name="Richier S."/>
            <person name="Rokitta S."/>
            <person name="Shiraiwa Y."/>
            <person name="Soanes D.M."/>
            <person name="van der Giezen M."/>
            <person name="Wahlund T.M."/>
            <person name="Williams B."/>
            <person name="Wilson W."/>
            <person name="Wolfe G."/>
            <person name="Wurch L.L."/>
        </authorList>
    </citation>
    <scope>NUCLEOTIDE SEQUENCE</scope>
</reference>
<reference evidence="2" key="2">
    <citation type="submission" date="2024-10" db="UniProtKB">
        <authorList>
            <consortium name="EnsemblProtists"/>
        </authorList>
    </citation>
    <scope>IDENTIFICATION</scope>
</reference>